<evidence type="ECO:0000256" key="4">
    <source>
        <dbReference type="ARBA" id="ARBA00023203"/>
    </source>
</evidence>
<dbReference type="AlphaFoldDB" id="G4TW03"/>
<proteinExistence type="inferred from homology"/>
<dbReference type="PROSITE" id="PS51263">
    <property type="entry name" value="ADF_H"/>
    <property type="match status" value="1"/>
</dbReference>
<evidence type="ECO:0000313" key="7">
    <source>
        <dbReference type="EMBL" id="CCA75496.1"/>
    </source>
</evidence>
<dbReference type="GO" id="GO:0015629">
    <property type="term" value="C:actin cytoskeleton"/>
    <property type="evidence" value="ECO:0007669"/>
    <property type="project" value="InterPro"/>
</dbReference>
<dbReference type="STRING" id="1109443.G4TW03"/>
<sequence length="149" mass="17350">MAQSGIPVNDECKKTFFEELKDKPKGKPRLKYIIFKLNKTQTEIVIDKVSTEANYESFLNDLPENEYRWAVYDFEYDLGDEGKRNKIIFISWAPDKAGLKIREKMTYSSSKAALSQALEGNGFPQVHATDFDELTEEELFRKAEPNRRR</sequence>
<feature type="domain" description="ADF-H" evidence="6">
    <location>
        <begin position="5"/>
        <end position="144"/>
    </location>
</feature>
<dbReference type="InterPro" id="IPR017904">
    <property type="entry name" value="ADF/Cofilin"/>
</dbReference>
<dbReference type="Gene3D" id="3.40.20.10">
    <property type="entry name" value="Severin"/>
    <property type="match status" value="1"/>
</dbReference>
<comment type="similarity">
    <text evidence="2">Belongs to the actin-binding proteins ADF family.</text>
</comment>
<dbReference type="InterPro" id="IPR029006">
    <property type="entry name" value="ADF-H/Gelsolin-like_dom_sf"/>
</dbReference>
<dbReference type="HOGENOM" id="CLU_094004_3_2_1"/>
<comment type="subcellular location">
    <subcellularLocation>
        <location evidence="1">Nucleus matrix</location>
    </subcellularLocation>
</comment>
<dbReference type="Proteomes" id="UP000007148">
    <property type="component" value="Unassembled WGS sequence"/>
</dbReference>
<dbReference type="InParanoid" id="G4TW03"/>
<accession>G4TW03</accession>
<evidence type="ECO:0000256" key="3">
    <source>
        <dbReference type="ARBA" id="ARBA00015630"/>
    </source>
</evidence>
<dbReference type="OrthoDB" id="10249245at2759"/>
<dbReference type="eggNOG" id="KOG1735">
    <property type="taxonomic scope" value="Eukaryota"/>
</dbReference>
<dbReference type="OMA" id="FKTECRY"/>
<keyword evidence="4" id="KW-0009">Actin-binding</keyword>
<dbReference type="SUPFAM" id="SSF55753">
    <property type="entry name" value="Actin depolymerizing proteins"/>
    <property type="match status" value="1"/>
</dbReference>
<reference evidence="7 8" key="1">
    <citation type="journal article" date="2011" name="PLoS Pathog.">
        <title>Endophytic Life Strategies Decoded by Genome and Transcriptome Analyses of the Mutualistic Root Symbiont Piriformospora indica.</title>
        <authorList>
            <person name="Zuccaro A."/>
            <person name="Lahrmann U."/>
            <person name="Guldener U."/>
            <person name="Langen G."/>
            <person name="Pfiffi S."/>
            <person name="Biedenkopf D."/>
            <person name="Wong P."/>
            <person name="Samans B."/>
            <person name="Grimm C."/>
            <person name="Basiewicz M."/>
            <person name="Murat C."/>
            <person name="Martin F."/>
            <person name="Kogel K.H."/>
        </authorList>
    </citation>
    <scope>NUCLEOTIDE SEQUENCE [LARGE SCALE GENOMIC DNA]</scope>
    <source>
        <strain evidence="7 8">DSM 11827</strain>
    </source>
</reference>
<dbReference type="EMBL" id="CAFZ01000460">
    <property type="protein sequence ID" value="CCA75496.1"/>
    <property type="molecule type" value="Genomic_DNA"/>
</dbReference>
<dbReference type="GO" id="GO:0016363">
    <property type="term" value="C:nuclear matrix"/>
    <property type="evidence" value="ECO:0007669"/>
    <property type="project" value="UniProtKB-SubCell"/>
</dbReference>
<dbReference type="Pfam" id="PF00241">
    <property type="entry name" value="Cofilin_ADF"/>
    <property type="match status" value="1"/>
</dbReference>
<dbReference type="CDD" id="cd11286">
    <property type="entry name" value="ADF_cofilin_like"/>
    <property type="match status" value="1"/>
</dbReference>
<dbReference type="InterPro" id="IPR002108">
    <property type="entry name" value="ADF-H"/>
</dbReference>
<evidence type="ECO:0000259" key="6">
    <source>
        <dbReference type="PROSITE" id="PS51263"/>
    </source>
</evidence>
<organism evidence="7 8">
    <name type="scientific">Serendipita indica (strain DSM 11827)</name>
    <name type="common">Root endophyte fungus</name>
    <name type="synonym">Piriformospora indica</name>
    <dbReference type="NCBI Taxonomy" id="1109443"/>
    <lineage>
        <taxon>Eukaryota</taxon>
        <taxon>Fungi</taxon>
        <taxon>Dikarya</taxon>
        <taxon>Basidiomycota</taxon>
        <taxon>Agaricomycotina</taxon>
        <taxon>Agaricomycetes</taxon>
        <taxon>Sebacinales</taxon>
        <taxon>Serendipitaceae</taxon>
        <taxon>Serendipita</taxon>
    </lineage>
</organism>
<dbReference type="GO" id="GO:0003779">
    <property type="term" value="F:actin binding"/>
    <property type="evidence" value="ECO:0007669"/>
    <property type="project" value="UniProtKB-KW"/>
</dbReference>
<dbReference type="FunCoup" id="G4TW03">
    <property type="interactions" value="141"/>
</dbReference>
<evidence type="ECO:0000256" key="5">
    <source>
        <dbReference type="ARBA" id="ARBA00032427"/>
    </source>
</evidence>
<gene>
    <name evidence="7" type="ORF">PIIN_09479</name>
</gene>
<dbReference type="PANTHER" id="PTHR11913">
    <property type="entry name" value="COFILIN-RELATED"/>
    <property type="match status" value="1"/>
</dbReference>
<evidence type="ECO:0000313" key="8">
    <source>
        <dbReference type="Proteomes" id="UP000007148"/>
    </source>
</evidence>
<dbReference type="SMART" id="SM00102">
    <property type="entry name" value="ADF"/>
    <property type="match status" value="1"/>
</dbReference>
<dbReference type="GO" id="GO:0030042">
    <property type="term" value="P:actin filament depolymerization"/>
    <property type="evidence" value="ECO:0007669"/>
    <property type="project" value="InterPro"/>
</dbReference>
<name>G4TW03_SERID</name>
<keyword evidence="8" id="KW-1185">Reference proteome</keyword>
<evidence type="ECO:0000256" key="2">
    <source>
        <dbReference type="ARBA" id="ARBA00006844"/>
    </source>
</evidence>
<comment type="caution">
    <text evidence="7">The sequence shown here is derived from an EMBL/GenBank/DDBJ whole genome shotgun (WGS) entry which is preliminary data.</text>
</comment>
<evidence type="ECO:0000256" key="1">
    <source>
        <dbReference type="ARBA" id="ARBA00004109"/>
    </source>
</evidence>
<protein>
    <recommendedName>
        <fullName evidence="3">Cofilin</fullName>
    </recommendedName>
    <alternativeName>
        <fullName evidence="5">Actin-depolymerizing factor 1</fullName>
    </alternativeName>
</protein>